<keyword evidence="2" id="KW-1185">Reference proteome</keyword>
<dbReference type="Proteomes" id="UP001150904">
    <property type="component" value="Unassembled WGS sequence"/>
</dbReference>
<protein>
    <submittedName>
        <fullName evidence="1">Uncharacterized protein</fullName>
    </submittedName>
</protein>
<reference evidence="1" key="2">
    <citation type="journal article" date="2023" name="IMA Fungus">
        <title>Comparative genomic study of the Penicillium genus elucidates a diverse pangenome and 15 lateral gene transfer events.</title>
        <authorList>
            <person name="Petersen C."/>
            <person name="Sorensen T."/>
            <person name="Nielsen M.R."/>
            <person name="Sondergaard T.E."/>
            <person name="Sorensen J.L."/>
            <person name="Fitzpatrick D.A."/>
            <person name="Frisvad J.C."/>
            <person name="Nielsen K.L."/>
        </authorList>
    </citation>
    <scope>NUCLEOTIDE SEQUENCE</scope>
    <source>
        <strain evidence="1">IBT 15544</strain>
    </source>
</reference>
<dbReference type="RefSeq" id="XP_058303715.1">
    <property type="nucleotide sequence ID" value="XM_058456816.1"/>
</dbReference>
<accession>A0A9W9J5M6</accession>
<gene>
    <name evidence="1" type="ORF">N7498_009760</name>
</gene>
<sequence length="77" mass="8545">MQNRVWTVRQKVIGIIAPLPASCSTTGTYFLGGGDRPVHSLRRSGYRATGQIYAHDGFVKSLLTGDAIELQWNHMEL</sequence>
<evidence type="ECO:0000313" key="2">
    <source>
        <dbReference type="Proteomes" id="UP001150904"/>
    </source>
</evidence>
<name>A0A9W9J5M6_9EURO</name>
<dbReference type="AlphaFoldDB" id="A0A9W9J5M6"/>
<comment type="caution">
    <text evidence="1">The sequence shown here is derived from an EMBL/GenBank/DDBJ whole genome shotgun (WGS) entry which is preliminary data.</text>
</comment>
<organism evidence="1 2">
    <name type="scientific">Penicillium cinerascens</name>
    <dbReference type="NCBI Taxonomy" id="70096"/>
    <lineage>
        <taxon>Eukaryota</taxon>
        <taxon>Fungi</taxon>
        <taxon>Dikarya</taxon>
        <taxon>Ascomycota</taxon>
        <taxon>Pezizomycotina</taxon>
        <taxon>Eurotiomycetes</taxon>
        <taxon>Eurotiomycetidae</taxon>
        <taxon>Eurotiales</taxon>
        <taxon>Aspergillaceae</taxon>
        <taxon>Penicillium</taxon>
    </lineage>
</organism>
<evidence type="ECO:0000313" key="1">
    <source>
        <dbReference type="EMBL" id="KAJ5190775.1"/>
    </source>
</evidence>
<reference evidence="1" key="1">
    <citation type="submission" date="2022-12" db="EMBL/GenBank/DDBJ databases">
        <authorList>
            <person name="Petersen C."/>
        </authorList>
    </citation>
    <scope>NUCLEOTIDE SEQUENCE</scope>
    <source>
        <strain evidence="1">IBT 15544</strain>
    </source>
</reference>
<dbReference type="EMBL" id="JAPQKR010000016">
    <property type="protein sequence ID" value="KAJ5190775.1"/>
    <property type="molecule type" value="Genomic_DNA"/>
</dbReference>
<dbReference type="GeneID" id="83184117"/>
<proteinExistence type="predicted"/>